<dbReference type="OrthoDB" id="5599163at2759"/>
<feature type="non-terminal residue" evidence="1">
    <location>
        <position position="1"/>
    </location>
</feature>
<dbReference type="RefSeq" id="XP_007272161.1">
    <property type="nucleotide sequence ID" value="XM_007272099.1"/>
</dbReference>
<accession>R7SGM3</accession>
<dbReference type="OMA" id="PHTPWVQ"/>
<dbReference type="eggNOG" id="ENOG502RSH8">
    <property type="taxonomic scope" value="Eukaryota"/>
</dbReference>
<dbReference type="InterPro" id="IPR043502">
    <property type="entry name" value="DNA/RNA_pol_sf"/>
</dbReference>
<dbReference type="KEGG" id="fme:FOMMEDRAFT_54537"/>
<feature type="non-terminal residue" evidence="1">
    <location>
        <position position="177"/>
    </location>
</feature>
<evidence type="ECO:0000313" key="1">
    <source>
        <dbReference type="EMBL" id="EJC97575.1"/>
    </source>
</evidence>
<dbReference type="Proteomes" id="UP000053630">
    <property type="component" value="Unassembled WGS sequence"/>
</dbReference>
<proteinExistence type="predicted"/>
<protein>
    <recommendedName>
        <fullName evidence="3">DNA/RNA polymerase</fullName>
    </recommendedName>
</protein>
<reference evidence="2" key="1">
    <citation type="journal article" date="2012" name="Science">
        <title>The Paleozoic origin of enzymatic lignin decomposition reconstructed from 31 fungal genomes.</title>
        <authorList>
            <person name="Floudas D."/>
            <person name="Binder M."/>
            <person name="Riley R."/>
            <person name="Barry K."/>
            <person name="Blanchette R.A."/>
            <person name="Henrissat B."/>
            <person name="Martinez A.T."/>
            <person name="Otillar R."/>
            <person name="Spatafora J.W."/>
            <person name="Yadav J.S."/>
            <person name="Aerts A."/>
            <person name="Benoit I."/>
            <person name="Boyd A."/>
            <person name="Carlson A."/>
            <person name="Copeland A."/>
            <person name="Coutinho P.M."/>
            <person name="de Vries R.P."/>
            <person name="Ferreira P."/>
            <person name="Findley K."/>
            <person name="Foster B."/>
            <person name="Gaskell J."/>
            <person name="Glotzer D."/>
            <person name="Gorecki P."/>
            <person name="Heitman J."/>
            <person name="Hesse C."/>
            <person name="Hori C."/>
            <person name="Igarashi K."/>
            <person name="Jurgens J.A."/>
            <person name="Kallen N."/>
            <person name="Kersten P."/>
            <person name="Kohler A."/>
            <person name="Kuees U."/>
            <person name="Kumar T.K.A."/>
            <person name="Kuo A."/>
            <person name="LaButti K."/>
            <person name="Larrondo L.F."/>
            <person name="Lindquist E."/>
            <person name="Ling A."/>
            <person name="Lombard V."/>
            <person name="Lucas S."/>
            <person name="Lundell T."/>
            <person name="Martin R."/>
            <person name="McLaughlin D.J."/>
            <person name="Morgenstern I."/>
            <person name="Morin E."/>
            <person name="Murat C."/>
            <person name="Nagy L.G."/>
            <person name="Nolan M."/>
            <person name="Ohm R.A."/>
            <person name="Patyshakuliyeva A."/>
            <person name="Rokas A."/>
            <person name="Ruiz-Duenas F.J."/>
            <person name="Sabat G."/>
            <person name="Salamov A."/>
            <person name="Samejima M."/>
            <person name="Schmutz J."/>
            <person name="Slot J.C."/>
            <person name="St John F."/>
            <person name="Stenlid J."/>
            <person name="Sun H."/>
            <person name="Sun S."/>
            <person name="Syed K."/>
            <person name="Tsang A."/>
            <person name="Wiebenga A."/>
            <person name="Young D."/>
            <person name="Pisabarro A."/>
            <person name="Eastwood D.C."/>
            <person name="Martin F."/>
            <person name="Cullen D."/>
            <person name="Grigoriev I.V."/>
            <person name="Hibbett D.S."/>
        </authorList>
    </citation>
    <scope>NUCLEOTIDE SEQUENCE [LARGE SCALE GENOMIC DNA]</scope>
    <source>
        <strain evidence="2">MF3/22</strain>
    </source>
</reference>
<dbReference type="AlphaFoldDB" id="R7SGM3"/>
<dbReference type="Gene3D" id="3.10.10.10">
    <property type="entry name" value="HIV Type 1 Reverse Transcriptase, subunit A, domain 1"/>
    <property type="match status" value="1"/>
</dbReference>
<evidence type="ECO:0000313" key="2">
    <source>
        <dbReference type="Proteomes" id="UP000053630"/>
    </source>
</evidence>
<dbReference type="SUPFAM" id="SSF56672">
    <property type="entry name" value="DNA/RNA polymerases"/>
    <property type="match status" value="1"/>
</dbReference>
<organism evidence="1 2">
    <name type="scientific">Fomitiporia mediterranea (strain MF3/22)</name>
    <name type="common">Grapevine white-rot fungus</name>
    <dbReference type="NCBI Taxonomy" id="694068"/>
    <lineage>
        <taxon>Eukaryota</taxon>
        <taxon>Fungi</taxon>
        <taxon>Dikarya</taxon>
        <taxon>Basidiomycota</taxon>
        <taxon>Agaricomycotina</taxon>
        <taxon>Agaricomycetes</taxon>
        <taxon>Hymenochaetales</taxon>
        <taxon>Hymenochaetaceae</taxon>
        <taxon>Fomitiporia</taxon>
    </lineage>
</organism>
<sequence length="177" mass="20731">YKKVAKKVRPVAGTLPEEFRIVRRKHPDPLKDMPELPLHPKPFVPTHRFTQERMEALDIDPCNFLWPEERQLLINLISMHEDAFAWNELEKGALDPEYFDPILIPTVPHIPWVQRNIRIPQGNLDAVVKILKDKIATGVYEPSNSSYRSRWFTVVKKDGKSLRLVHDLQELNRVSIR</sequence>
<evidence type="ECO:0008006" key="3">
    <source>
        <dbReference type="Google" id="ProtNLM"/>
    </source>
</evidence>
<keyword evidence="2" id="KW-1185">Reference proteome</keyword>
<gene>
    <name evidence="1" type="ORF">FOMMEDRAFT_54537</name>
</gene>
<name>R7SGM3_FOMME</name>
<dbReference type="EMBL" id="JH718031">
    <property type="protein sequence ID" value="EJC97575.1"/>
    <property type="molecule type" value="Genomic_DNA"/>
</dbReference>
<dbReference type="GeneID" id="18679408"/>